<dbReference type="PhylomeDB" id="E2B3U9"/>
<dbReference type="OrthoDB" id="7554758at2759"/>
<dbReference type="KEGG" id="hst:105183062"/>
<dbReference type="Proteomes" id="UP000008237">
    <property type="component" value="Unassembled WGS sequence"/>
</dbReference>
<dbReference type="InterPro" id="IPR019734">
    <property type="entry name" value="TPR_rpt"/>
</dbReference>
<name>E2B3U9_HARSA</name>
<evidence type="ECO:0000256" key="1">
    <source>
        <dbReference type="ARBA" id="ARBA00004245"/>
    </source>
</evidence>
<feature type="region of interest" description="Disordered" evidence="7">
    <location>
        <begin position="1"/>
        <end position="22"/>
    </location>
</feature>
<dbReference type="InParanoid" id="E2B3U9"/>
<dbReference type="PANTHER" id="PTHR46321:SF1">
    <property type="entry name" value="KIF-BINDING PROTEIN"/>
    <property type="match status" value="1"/>
</dbReference>
<dbReference type="Pfam" id="PF12309">
    <property type="entry name" value="KBP_C"/>
    <property type="match status" value="1"/>
</dbReference>
<dbReference type="PANTHER" id="PTHR46321">
    <property type="entry name" value="KIF1-BINDING PROTEIN"/>
    <property type="match status" value="1"/>
</dbReference>
<evidence type="ECO:0000256" key="6">
    <source>
        <dbReference type="PROSITE-ProRule" id="PRU00339"/>
    </source>
</evidence>
<evidence type="ECO:0000256" key="7">
    <source>
        <dbReference type="SAM" id="MobiDB-lite"/>
    </source>
</evidence>
<dbReference type="GO" id="GO:0005856">
    <property type="term" value="C:cytoskeleton"/>
    <property type="evidence" value="ECO:0007669"/>
    <property type="project" value="UniProtKB-SubCell"/>
</dbReference>
<evidence type="ECO:0000256" key="4">
    <source>
        <dbReference type="ARBA" id="ARBA00022490"/>
    </source>
</evidence>
<keyword evidence="4" id="KW-0963">Cytoplasm</keyword>
<evidence type="ECO:0000313" key="8">
    <source>
        <dbReference type="EMBL" id="EFN89618.1"/>
    </source>
</evidence>
<dbReference type="AlphaFoldDB" id="E2B3U9"/>
<dbReference type="InterPro" id="IPR022083">
    <property type="entry name" value="KBP"/>
</dbReference>
<dbReference type="PROSITE" id="PS50005">
    <property type="entry name" value="TPR"/>
    <property type="match status" value="1"/>
</dbReference>
<keyword evidence="6" id="KW-0802">TPR repeat</keyword>
<comment type="similarity">
    <text evidence="2">Belongs to the KIF-binding protein family.</text>
</comment>
<comment type="subcellular location">
    <subcellularLocation>
        <location evidence="1">Cytoplasm</location>
        <location evidence="1">Cytoskeleton</location>
    </subcellularLocation>
</comment>
<evidence type="ECO:0000256" key="2">
    <source>
        <dbReference type="ARBA" id="ARBA00010305"/>
    </source>
</evidence>
<organism evidence="9">
    <name type="scientific">Harpegnathos saltator</name>
    <name type="common">Jerdon's jumping ant</name>
    <dbReference type="NCBI Taxonomy" id="610380"/>
    <lineage>
        <taxon>Eukaryota</taxon>
        <taxon>Metazoa</taxon>
        <taxon>Ecdysozoa</taxon>
        <taxon>Arthropoda</taxon>
        <taxon>Hexapoda</taxon>
        <taxon>Insecta</taxon>
        <taxon>Pterygota</taxon>
        <taxon>Neoptera</taxon>
        <taxon>Endopterygota</taxon>
        <taxon>Hymenoptera</taxon>
        <taxon>Apocrita</taxon>
        <taxon>Aculeata</taxon>
        <taxon>Formicoidea</taxon>
        <taxon>Formicidae</taxon>
        <taxon>Ponerinae</taxon>
        <taxon>Ponerini</taxon>
        <taxon>Harpegnathos</taxon>
    </lineage>
</organism>
<feature type="region of interest" description="Disordered" evidence="7">
    <location>
        <begin position="336"/>
        <end position="355"/>
    </location>
</feature>
<evidence type="ECO:0000313" key="9">
    <source>
        <dbReference type="Proteomes" id="UP000008237"/>
    </source>
</evidence>
<feature type="repeat" description="TPR" evidence="6">
    <location>
        <begin position="135"/>
        <end position="168"/>
    </location>
</feature>
<proteinExistence type="inferred from homology"/>
<evidence type="ECO:0000256" key="5">
    <source>
        <dbReference type="ARBA" id="ARBA00023212"/>
    </source>
</evidence>
<sequence length="528" mass="61215">MSRKDTCKPKHNSVTNAELAASPERSKDAMNFSKRLLALCKVSYTYVFRETKHFDKKQFKVLESEATELLHKVTNSENTELDDIIILAQIYYNICEIHIESDAKRKQRMVAKNVQHCLTLLTNKELNCKSILLAVNANNILGYIYWRQEKTEEAIQIYDKAVKLYLAYMQKKDEYGTPIDLRHIVTTSCGKECGYTKLSNTYILLLRALVSLHTTTKPTDNEDLITCNHMLLTAEFNKSPEAKDHFEWIKTAMSSCNYFLVHDRFIEAKHYLNIATFVKNNFIEKNCQNDPSKPRLSSKVLSIWKSTFKLLLIHWAKYGIALLRVTAQRSQRLEKNEDLKTDYTEPQSPAESPERASRKLLLFTEIGEKFSIPSENIPFTFNHISSYADAKEIFLFVIRLLCDENVNSCPEEDTETYVTVVTSTCNAYKYMAYYEKDKCDKILLHKRRAELLTTAITSIPETYENLMKYLELQLLIVQTTMMDINIRYSKKCEAIFGTYAQGTNNEAFIEIDKMLMYGLSILQKYIAN</sequence>
<keyword evidence="9" id="KW-1185">Reference proteome</keyword>
<dbReference type="OMA" id="NICEIHI"/>
<protein>
    <recommendedName>
        <fullName evidence="3">KIF-binding protein</fullName>
    </recommendedName>
</protein>
<accession>E2B3U9</accession>
<gene>
    <name evidence="8" type="ORF">EAI_09326</name>
</gene>
<reference evidence="8 9" key="1">
    <citation type="journal article" date="2010" name="Science">
        <title>Genomic comparison of the ants Camponotus floridanus and Harpegnathos saltator.</title>
        <authorList>
            <person name="Bonasio R."/>
            <person name="Zhang G."/>
            <person name="Ye C."/>
            <person name="Mutti N.S."/>
            <person name="Fang X."/>
            <person name="Qin N."/>
            <person name="Donahue G."/>
            <person name="Yang P."/>
            <person name="Li Q."/>
            <person name="Li C."/>
            <person name="Zhang P."/>
            <person name="Huang Z."/>
            <person name="Berger S.L."/>
            <person name="Reinberg D."/>
            <person name="Wang J."/>
            <person name="Liebig J."/>
        </authorList>
    </citation>
    <scope>NUCLEOTIDE SEQUENCE [LARGE SCALE GENOMIC DNA]</scope>
    <source>
        <strain evidence="8 9">R22 G/1</strain>
    </source>
</reference>
<keyword evidence="5" id="KW-0206">Cytoskeleton</keyword>
<evidence type="ECO:0000256" key="3">
    <source>
        <dbReference type="ARBA" id="ARBA00016840"/>
    </source>
</evidence>
<dbReference type="EMBL" id="GL445407">
    <property type="protein sequence ID" value="EFN89618.1"/>
    <property type="molecule type" value="Genomic_DNA"/>
</dbReference>